<evidence type="ECO:0000313" key="3">
    <source>
        <dbReference type="EMBL" id="AFL51848.1"/>
    </source>
</evidence>
<dbReference type="SUPFAM" id="SSF51182">
    <property type="entry name" value="RmlC-like cupins"/>
    <property type="match status" value="1"/>
</dbReference>
<name>I3X7J2_SINF2</name>
<protein>
    <recommendedName>
        <fullName evidence="2">(S)-ureidoglycine aminohydrolase cupin domain-containing protein</fullName>
    </recommendedName>
</protein>
<gene>
    <name evidence="3" type="ORF">USDA257_c32810</name>
</gene>
<dbReference type="KEGG" id="sfd:USDA257_c32810"/>
<dbReference type="PANTHER" id="PTHR40943:SF1">
    <property type="entry name" value="CYTOPLASMIC PROTEIN"/>
    <property type="match status" value="1"/>
</dbReference>
<dbReference type="PANTHER" id="PTHR40943">
    <property type="entry name" value="CYTOPLASMIC PROTEIN-RELATED"/>
    <property type="match status" value="1"/>
</dbReference>
<dbReference type="InterPro" id="IPR011051">
    <property type="entry name" value="RmlC_Cupin_sf"/>
</dbReference>
<evidence type="ECO:0000256" key="1">
    <source>
        <dbReference type="SAM" id="MobiDB-lite"/>
    </source>
</evidence>
<dbReference type="CDD" id="cd02227">
    <property type="entry name" value="cupin_TM1112-like"/>
    <property type="match status" value="1"/>
</dbReference>
<feature type="region of interest" description="Disordered" evidence="1">
    <location>
        <begin position="1"/>
        <end position="35"/>
    </location>
</feature>
<dbReference type="InterPro" id="IPR008579">
    <property type="entry name" value="UGlyAH_Cupin_dom"/>
</dbReference>
<dbReference type="eggNOG" id="COG3450">
    <property type="taxonomic scope" value="Bacteria"/>
</dbReference>
<dbReference type="AlphaFoldDB" id="I3X7J2"/>
<organism evidence="3 4">
    <name type="scientific">Sinorhizobium fredii (strain USDA 257)</name>
    <dbReference type="NCBI Taxonomy" id="1185652"/>
    <lineage>
        <taxon>Bacteria</taxon>
        <taxon>Pseudomonadati</taxon>
        <taxon>Pseudomonadota</taxon>
        <taxon>Alphaproteobacteria</taxon>
        <taxon>Hyphomicrobiales</taxon>
        <taxon>Rhizobiaceae</taxon>
        <taxon>Sinorhizobium/Ensifer group</taxon>
        <taxon>Sinorhizobium</taxon>
    </lineage>
</organism>
<dbReference type="EMBL" id="CP003563">
    <property type="protein sequence ID" value="AFL51848.1"/>
    <property type="molecule type" value="Genomic_DNA"/>
</dbReference>
<feature type="compositionally biased region" description="Polar residues" evidence="1">
    <location>
        <begin position="9"/>
        <end position="18"/>
    </location>
</feature>
<evidence type="ECO:0000313" key="4">
    <source>
        <dbReference type="Proteomes" id="UP000006180"/>
    </source>
</evidence>
<accession>I3X7J2</accession>
<feature type="domain" description="(S)-ureidoglycine aminohydrolase cupin" evidence="2">
    <location>
        <begin position="81"/>
        <end position="150"/>
    </location>
</feature>
<dbReference type="HOGENOM" id="CLU_147448_1_0_5"/>
<dbReference type="Proteomes" id="UP000006180">
    <property type="component" value="Chromosome"/>
</dbReference>
<proteinExistence type="predicted"/>
<dbReference type="Pfam" id="PF05899">
    <property type="entry name" value="Cupin_3"/>
    <property type="match status" value="1"/>
</dbReference>
<evidence type="ECO:0000259" key="2">
    <source>
        <dbReference type="Pfam" id="PF05899"/>
    </source>
</evidence>
<dbReference type="PATRIC" id="fig|1185652.3.peg.3411"/>
<dbReference type="InterPro" id="IPR014710">
    <property type="entry name" value="RmlC-like_jellyroll"/>
</dbReference>
<dbReference type="Gene3D" id="2.60.120.10">
    <property type="entry name" value="Jelly Rolls"/>
    <property type="match status" value="1"/>
</dbReference>
<sequence>MSCAFRSASKMSMISSPTWDRRSQRSEPQATAASRRQRCPMSHMLKFDLSSAEAEIGAPAPDRLISGNPEFRTWNFEDAPGGLYAGIWEATPGKWRIVYDEWEYFHILSGHSIVTEDGGESVHVKAGDSMILRPGFTGTWEVVVTTRKDYVIRL</sequence>
<reference evidence="3 4" key="1">
    <citation type="journal article" date="2012" name="J. Bacteriol.">
        <title>Complete genome sequence of the broad-host-range strain Sinorhizobium fredii USDA257.</title>
        <authorList>
            <person name="Schuldes J."/>
            <person name="Rodriguez Orbegoso M."/>
            <person name="Schmeisser C."/>
            <person name="Krishnan H.B."/>
            <person name="Daniel R."/>
            <person name="Streit W.R."/>
        </authorList>
    </citation>
    <scope>NUCLEOTIDE SEQUENCE [LARGE SCALE GENOMIC DNA]</scope>
    <source>
        <strain evidence="3 4">USDA 257</strain>
    </source>
</reference>
<dbReference type="STRING" id="1185652.USDA257_c32810"/>